<evidence type="ECO:0000256" key="3">
    <source>
        <dbReference type="ARBA" id="ARBA00007063"/>
    </source>
</evidence>
<feature type="transmembrane region" description="Helical" evidence="12">
    <location>
        <begin position="313"/>
        <end position="334"/>
    </location>
</feature>
<feature type="transmembrane region" description="Helical" evidence="12">
    <location>
        <begin position="290"/>
        <end position="307"/>
    </location>
</feature>
<organism evidence="13 14">
    <name type="scientific">Tripterygium wilfordii</name>
    <name type="common">Thunder God vine</name>
    <dbReference type="NCBI Taxonomy" id="458696"/>
    <lineage>
        <taxon>Eukaryota</taxon>
        <taxon>Viridiplantae</taxon>
        <taxon>Streptophyta</taxon>
        <taxon>Embryophyta</taxon>
        <taxon>Tracheophyta</taxon>
        <taxon>Spermatophyta</taxon>
        <taxon>Magnoliopsida</taxon>
        <taxon>eudicotyledons</taxon>
        <taxon>Gunneridae</taxon>
        <taxon>Pentapetalae</taxon>
        <taxon>rosids</taxon>
        <taxon>fabids</taxon>
        <taxon>Celastrales</taxon>
        <taxon>Celastraceae</taxon>
        <taxon>Tripterygium</taxon>
    </lineage>
</organism>
<protein>
    <recommendedName>
        <fullName evidence="12">Mannosyltransferase</fullName>
        <ecNumber evidence="12">2.4.1.-</ecNumber>
    </recommendedName>
</protein>
<dbReference type="GO" id="GO:0005789">
    <property type="term" value="C:endoplasmic reticulum membrane"/>
    <property type="evidence" value="ECO:0007669"/>
    <property type="project" value="UniProtKB-SubCell"/>
</dbReference>
<comment type="caution">
    <text evidence="13">The sequence shown here is derived from an EMBL/GenBank/DDBJ whole genome shotgun (WGS) entry which is preliminary data.</text>
</comment>
<keyword evidence="5" id="KW-0808">Transferase</keyword>
<keyword evidence="4 12" id="KW-0328">Glycosyltransferase</keyword>
<gene>
    <name evidence="13" type="ORF">HS088_TW18G00282</name>
</gene>
<reference evidence="13 14" key="1">
    <citation type="journal article" date="2020" name="Nat. Commun.">
        <title>Genome of Tripterygium wilfordii and identification of cytochrome P450 involved in triptolide biosynthesis.</title>
        <authorList>
            <person name="Tu L."/>
            <person name="Su P."/>
            <person name="Zhang Z."/>
            <person name="Gao L."/>
            <person name="Wang J."/>
            <person name="Hu T."/>
            <person name="Zhou J."/>
            <person name="Zhang Y."/>
            <person name="Zhao Y."/>
            <person name="Liu Y."/>
            <person name="Song Y."/>
            <person name="Tong Y."/>
            <person name="Lu Y."/>
            <person name="Yang J."/>
            <person name="Xu C."/>
            <person name="Jia M."/>
            <person name="Peters R.J."/>
            <person name="Huang L."/>
            <person name="Gao W."/>
        </authorList>
    </citation>
    <scope>NUCLEOTIDE SEQUENCE [LARGE SCALE GENOMIC DNA]</scope>
    <source>
        <strain evidence="14">cv. XIE 37</strain>
        <tissue evidence="13">Leaf</tissue>
    </source>
</reference>
<comment type="pathway">
    <text evidence="2">Protein modification; protein glycosylation.</text>
</comment>
<evidence type="ECO:0000256" key="10">
    <source>
        <dbReference type="ARBA" id="ARBA00044721"/>
    </source>
</evidence>
<evidence type="ECO:0000256" key="8">
    <source>
        <dbReference type="ARBA" id="ARBA00022989"/>
    </source>
</evidence>
<dbReference type="FunCoup" id="A0A7J7CBQ2">
    <property type="interactions" value="4263"/>
</dbReference>
<dbReference type="EMBL" id="JAAARO010000018">
    <property type="protein sequence ID" value="KAF5731601.1"/>
    <property type="molecule type" value="Genomic_DNA"/>
</dbReference>
<dbReference type="GO" id="GO:0052917">
    <property type="term" value="F:dol-P-Man:Man(7)GlcNAc(2)-PP-Dol alpha-1,6-mannosyltransferase activity"/>
    <property type="evidence" value="ECO:0007669"/>
    <property type="project" value="UniProtKB-EC"/>
</dbReference>
<dbReference type="PANTHER" id="PTHR22760:SF1">
    <property type="entry name" value="DOL-P-MAN:MAN(7)GLCNAC(2)-PP-DOL ALPHA-1,6-MANNOSYLTRANSFERASE"/>
    <property type="match status" value="1"/>
</dbReference>
<feature type="transmembrane region" description="Helical" evidence="12">
    <location>
        <begin position="172"/>
        <end position="201"/>
    </location>
</feature>
<evidence type="ECO:0000256" key="1">
    <source>
        <dbReference type="ARBA" id="ARBA00004477"/>
    </source>
</evidence>
<dbReference type="AlphaFoldDB" id="A0A7J7CBQ2"/>
<comment type="similarity">
    <text evidence="3 12">Belongs to the glycosyltransferase 22 family.</text>
</comment>
<dbReference type="GO" id="GO:0006487">
    <property type="term" value="P:protein N-linked glycosylation"/>
    <property type="evidence" value="ECO:0007669"/>
    <property type="project" value="TreeGrafter"/>
</dbReference>
<keyword evidence="6 12" id="KW-0812">Transmembrane</keyword>
<dbReference type="PANTHER" id="PTHR22760">
    <property type="entry name" value="GLYCOSYLTRANSFERASE"/>
    <property type="match status" value="1"/>
</dbReference>
<evidence type="ECO:0000256" key="12">
    <source>
        <dbReference type="RuleBase" id="RU363075"/>
    </source>
</evidence>
<name>A0A7J7CBQ2_TRIWF</name>
<feature type="transmembrane region" description="Helical" evidence="12">
    <location>
        <begin position="12"/>
        <end position="31"/>
    </location>
</feature>
<comment type="function">
    <text evidence="10">Mannosyltransferase that operates in the biosynthetic pathway of dolichol-linked oligosaccharides, the glycan precursors employed in protein asparagine (N)-glycosylation. The assembly of dolichol-linked oligosaccharides begins on the cytosolic side of the endoplasmic reticulum membrane and finishes in its lumen. The sequential addition of sugars to dolichol pyrophosphate produces dolichol-linked oligosaccharides containing fourteen sugars, including two GlcNAcs, nine mannoses and three glucoses. Once assembled, the oligosaccharide is transferred from the lipid to nascent proteins by oligosaccharyltransferases. In the lumen of the endoplasmic reticulum, adds the eighth mannose residue in an alpha-1,6 linkage onto Man(7)GlcNAc(2)-PP-dolichol to produce Man(8)GlcNAc(2)-PP-dolichol.</text>
</comment>
<keyword evidence="7 12" id="KW-0256">Endoplasmic reticulum</keyword>
<evidence type="ECO:0000256" key="2">
    <source>
        <dbReference type="ARBA" id="ARBA00004922"/>
    </source>
</evidence>
<evidence type="ECO:0000256" key="6">
    <source>
        <dbReference type="ARBA" id="ARBA00022692"/>
    </source>
</evidence>
<accession>A0A7J7CBQ2</accession>
<evidence type="ECO:0000313" key="14">
    <source>
        <dbReference type="Proteomes" id="UP000593562"/>
    </source>
</evidence>
<feature type="transmembrane region" description="Helical" evidence="12">
    <location>
        <begin position="346"/>
        <end position="368"/>
    </location>
</feature>
<evidence type="ECO:0000313" key="13">
    <source>
        <dbReference type="EMBL" id="KAF5731601.1"/>
    </source>
</evidence>
<evidence type="ECO:0000256" key="5">
    <source>
        <dbReference type="ARBA" id="ARBA00022679"/>
    </source>
</evidence>
<feature type="transmembrane region" description="Helical" evidence="12">
    <location>
        <begin position="148"/>
        <end position="166"/>
    </location>
</feature>
<dbReference type="EC" id="2.4.1.-" evidence="12"/>
<proteinExistence type="inferred from homology"/>
<evidence type="ECO:0000256" key="11">
    <source>
        <dbReference type="ARBA" id="ARBA00048899"/>
    </source>
</evidence>
<comment type="subcellular location">
    <subcellularLocation>
        <location evidence="1 12">Endoplasmic reticulum membrane</location>
        <topology evidence="1 12">Multi-pass membrane protein</topology>
    </subcellularLocation>
</comment>
<evidence type="ECO:0000256" key="7">
    <source>
        <dbReference type="ARBA" id="ARBA00022824"/>
    </source>
</evidence>
<sequence length="502" mass="58195">MANKALNFLSVYGYDLIWGSIAAFYVFTVPYTKVEESFNVQAIHDILFHRHHLDNYDHLEFPGVVPRTFIGALLVSILVSPIVLLMSFLHLPKIYGLIAARLALGCIILFTLRSFRMQVRDKFGHHVEAFFVILTSLQFHTLFYCTRTLPNILAMGAVNLAYGYWLKGRFQAALNCLIFATIIFRCDILLLLCPLGLELLLTKSISLWEAFKGCLRTALLCIGLTILVDSIMWKRTLWPEFEVLWFNSVLNRSSEWGTHSFHWYFTSALPRSLLAGYPLFVLGVLLDRRVLFYVLPVFSFVLLYSKLPHKELRFIISSVPIFNFSAAVAASRIYNNRRKRLWKFLYFTMLGLFLISLGSTTISFMASYENYPSGYALKYLHRIGCLTNSTDEYWVHIDPFSAMNGISRFCEKDSPWRYSKEEGIHLEEFRWRNFTYLINEHSNIDGFKCLFLVNGFSRAGVRLHLPFIEMSYEPKVYVHGNTNIEGIMHRNWPGCLLSFYSQ</sequence>
<comment type="catalytic activity">
    <reaction evidence="11">
        <text>an alpha-D-Man-(1-&gt;2)-alpha-D-Man-(1-&gt;2)-alpha-D-Man-(1-&gt;3)-[alpha-D-Man-(1-&gt;2)-alpha-D-Man-(1-&gt;3)-alpha-D-Man-(1-&gt;6)]-beta-D-Man-(1-&gt;4)-beta-D-GlcNAc-(1-&gt;4)-alpha-D-GlcNAc-diphospho-di-trans,poly-cis-dolichol + a di-trans,poly-cis-dolichyl beta-D-mannosyl phosphate = an alpha-D-Man-(1-&gt;2)-alpha-D-Man-(1-&gt;2)-alpha-D-Man-(1-&gt;3)-[alpha-D-Man-(1-&gt;2)-alpha-D-Man-(1-&gt;3)-[alpha-D-Man-(1-&gt;6)]-alpha-D-Man-(1-&gt;6)]-beta-D-Man-(1-&gt;4)-beta-D-GlcNAc-(1-&gt;4)-alpha-D-GlcNAc-diphospho-di-trans,poly-cis-dolichol + a di-trans,poly-cis-dolichyl phosphate + H(+)</text>
        <dbReference type="Rhea" id="RHEA:29535"/>
        <dbReference type="Rhea" id="RHEA-COMP:19498"/>
        <dbReference type="Rhea" id="RHEA-COMP:19501"/>
        <dbReference type="Rhea" id="RHEA-COMP:19518"/>
        <dbReference type="Rhea" id="RHEA-COMP:19519"/>
        <dbReference type="ChEBI" id="CHEBI:15378"/>
        <dbReference type="ChEBI" id="CHEBI:57683"/>
        <dbReference type="ChEBI" id="CHEBI:58211"/>
        <dbReference type="ChEBI" id="CHEBI:132517"/>
        <dbReference type="ChEBI" id="CHEBI:132519"/>
        <dbReference type="EC" id="2.4.1.260"/>
    </reaction>
    <physiologicalReaction direction="left-to-right" evidence="11">
        <dbReference type="Rhea" id="RHEA:29536"/>
    </physiologicalReaction>
</comment>
<dbReference type="Proteomes" id="UP000593562">
    <property type="component" value="Unassembled WGS sequence"/>
</dbReference>
<dbReference type="InParanoid" id="A0A7J7CBQ2"/>
<feature type="transmembrane region" description="Helical" evidence="12">
    <location>
        <begin position="213"/>
        <end position="233"/>
    </location>
</feature>
<evidence type="ECO:0000256" key="4">
    <source>
        <dbReference type="ARBA" id="ARBA00022676"/>
    </source>
</evidence>
<feature type="transmembrane region" description="Helical" evidence="12">
    <location>
        <begin position="69"/>
        <end position="88"/>
    </location>
</feature>
<keyword evidence="9 12" id="KW-0472">Membrane</keyword>
<feature type="transmembrane region" description="Helical" evidence="12">
    <location>
        <begin position="94"/>
        <end position="112"/>
    </location>
</feature>
<feature type="transmembrane region" description="Helical" evidence="12">
    <location>
        <begin position="261"/>
        <end position="283"/>
    </location>
</feature>
<dbReference type="InterPro" id="IPR005599">
    <property type="entry name" value="GPI_mannosylTrfase"/>
</dbReference>
<dbReference type="Pfam" id="PF03901">
    <property type="entry name" value="Glyco_transf_22"/>
    <property type="match status" value="1"/>
</dbReference>
<keyword evidence="14" id="KW-1185">Reference proteome</keyword>
<evidence type="ECO:0000256" key="9">
    <source>
        <dbReference type="ARBA" id="ARBA00023136"/>
    </source>
</evidence>
<keyword evidence="8 12" id="KW-1133">Transmembrane helix</keyword>
<dbReference type="OrthoDB" id="19039at2759"/>